<proteinExistence type="predicted"/>
<name>A0A518K321_9BACT</name>
<reference evidence="2 3" key="1">
    <citation type="submission" date="2019-02" db="EMBL/GenBank/DDBJ databases">
        <title>Deep-cultivation of Planctomycetes and their phenomic and genomic characterization uncovers novel biology.</title>
        <authorList>
            <person name="Wiegand S."/>
            <person name="Jogler M."/>
            <person name="Boedeker C."/>
            <person name="Pinto D."/>
            <person name="Vollmers J."/>
            <person name="Rivas-Marin E."/>
            <person name="Kohn T."/>
            <person name="Peeters S.H."/>
            <person name="Heuer A."/>
            <person name="Rast P."/>
            <person name="Oberbeckmann S."/>
            <person name="Bunk B."/>
            <person name="Jeske O."/>
            <person name="Meyerdierks A."/>
            <person name="Storesund J.E."/>
            <person name="Kallscheuer N."/>
            <person name="Luecker S."/>
            <person name="Lage O.M."/>
            <person name="Pohl T."/>
            <person name="Merkel B.J."/>
            <person name="Hornburger P."/>
            <person name="Mueller R.-W."/>
            <person name="Bruemmer F."/>
            <person name="Labrenz M."/>
            <person name="Spormann A.M."/>
            <person name="Op den Camp H."/>
            <person name="Overmann J."/>
            <person name="Amann R."/>
            <person name="Jetten M.S.M."/>
            <person name="Mascher T."/>
            <person name="Medema M.H."/>
            <person name="Devos D.P."/>
            <person name="Kaster A.-K."/>
            <person name="Ovreas L."/>
            <person name="Rohde M."/>
            <person name="Galperin M.Y."/>
            <person name="Jogler C."/>
        </authorList>
    </citation>
    <scope>NUCLEOTIDE SEQUENCE [LARGE SCALE GENOMIC DNA]</scope>
    <source>
        <strain evidence="2 3">Spa11</strain>
    </source>
</reference>
<evidence type="ECO:0000256" key="1">
    <source>
        <dbReference type="SAM" id="MobiDB-lite"/>
    </source>
</evidence>
<evidence type="ECO:0000313" key="2">
    <source>
        <dbReference type="EMBL" id="QDV72177.1"/>
    </source>
</evidence>
<feature type="compositionally biased region" description="Basic and acidic residues" evidence="1">
    <location>
        <begin position="26"/>
        <end position="36"/>
    </location>
</feature>
<sequence>MGFGGAPNFPATRLRAVGNASPRLCPEPKSEHESHVEGPPYKGGTRVSAGQGTEACRRSRPLP</sequence>
<dbReference type="AlphaFoldDB" id="A0A518K321"/>
<organism evidence="2 3">
    <name type="scientific">Botrimarina mediterranea</name>
    <dbReference type="NCBI Taxonomy" id="2528022"/>
    <lineage>
        <taxon>Bacteria</taxon>
        <taxon>Pseudomonadati</taxon>
        <taxon>Planctomycetota</taxon>
        <taxon>Planctomycetia</taxon>
        <taxon>Pirellulales</taxon>
        <taxon>Lacipirellulaceae</taxon>
        <taxon>Botrimarina</taxon>
    </lineage>
</organism>
<feature type="region of interest" description="Disordered" evidence="1">
    <location>
        <begin position="19"/>
        <end position="63"/>
    </location>
</feature>
<evidence type="ECO:0000313" key="3">
    <source>
        <dbReference type="Proteomes" id="UP000316426"/>
    </source>
</evidence>
<dbReference type="KEGG" id="bmei:Spa11_03490"/>
<dbReference type="EMBL" id="CP036349">
    <property type="protein sequence ID" value="QDV72177.1"/>
    <property type="molecule type" value="Genomic_DNA"/>
</dbReference>
<keyword evidence="3" id="KW-1185">Reference proteome</keyword>
<gene>
    <name evidence="2" type="ORF">Spa11_03490</name>
</gene>
<accession>A0A518K321</accession>
<dbReference type="Proteomes" id="UP000316426">
    <property type="component" value="Chromosome"/>
</dbReference>
<protein>
    <submittedName>
        <fullName evidence="2">Uncharacterized protein</fullName>
    </submittedName>
</protein>